<keyword evidence="1" id="KW-1133">Transmembrane helix</keyword>
<accession>A0ABN3PGQ8</accession>
<feature type="transmembrane region" description="Helical" evidence="1">
    <location>
        <begin position="90"/>
        <end position="109"/>
    </location>
</feature>
<feature type="transmembrane region" description="Helical" evidence="1">
    <location>
        <begin position="155"/>
        <end position="174"/>
    </location>
</feature>
<evidence type="ECO:0000259" key="2">
    <source>
        <dbReference type="SMART" id="SM00014"/>
    </source>
</evidence>
<dbReference type="CDD" id="cd03392">
    <property type="entry name" value="PAP2_like_2"/>
    <property type="match status" value="1"/>
</dbReference>
<proteinExistence type="predicted"/>
<evidence type="ECO:0000313" key="4">
    <source>
        <dbReference type="Proteomes" id="UP001500274"/>
    </source>
</evidence>
<reference evidence="3 4" key="1">
    <citation type="journal article" date="2019" name="Int. J. Syst. Evol. Microbiol.">
        <title>The Global Catalogue of Microorganisms (GCM) 10K type strain sequencing project: providing services to taxonomists for standard genome sequencing and annotation.</title>
        <authorList>
            <consortium name="The Broad Institute Genomics Platform"/>
            <consortium name="The Broad Institute Genome Sequencing Center for Infectious Disease"/>
            <person name="Wu L."/>
            <person name="Ma J."/>
        </authorList>
    </citation>
    <scope>NUCLEOTIDE SEQUENCE [LARGE SCALE GENOMIC DNA]</scope>
    <source>
        <strain evidence="3 4">JCM 16365</strain>
    </source>
</reference>
<gene>
    <name evidence="3" type="ORF">GCM10009862_25140</name>
</gene>
<feature type="transmembrane region" description="Helical" evidence="1">
    <location>
        <begin position="180"/>
        <end position="199"/>
    </location>
</feature>
<dbReference type="InterPro" id="IPR036938">
    <property type="entry name" value="PAP2/HPO_sf"/>
</dbReference>
<name>A0ABN3PGQ8_9MICO</name>
<feature type="domain" description="Phosphatidic acid phosphatase type 2/haloperoxidase" evidence="2">
    <location>
        <begin position="92"/>
        <end position="195"/>
    </location>
</feature>
<protein>
    <recommendedName>
        <fullName evidence="2">Phosphatidic acid phosphatase type 2/haloperoxidase domain-containing protein</fullName>
    </recommendedName>
</protein>
<keyword evidence="1" id="KW-0812">Transmembrane</keyword>
<organism evidence="3 4">
    <name type="scientific">Microbacterium binotii</name>
    <dbReference type="NCBI Taxonomy" id="462710"/>
    <lineage>
        <taxon>Bacteria</taxon>
        <taxon>Bacillati</taxon>
        <taxon>Actinomycetota</taxon>
        <taxon>Actinomycetes</taxon>
        <taxon>Micrococcales</taxon>
        <taxon>Microbacteriaceae</taxon>
        <taxon>Microbacterium</taxon>
    </lineage>
</organism>
<dbReference type="SMART" id="SM00014">
    <property type="entry name" value="acidPPc"/>
    <property type="match status" value="1"/>
</dbReference>
<dbReference type="InterPro" id="IPR000326">
    <property type="entry name" value="PAP2/HPO"/>
</dbReference>
<dbReference type="EMBL" id="BAAARI010000016">
    <property type="protein sequence ID" value="GAA2585110.1"/>
    <property type="molecule type" value="Genomic_DNA"/>
</dbReference>
<dbReference type="Proteomes" id="UP001500274">
    <property type="component" value="Unassembled WGS sequence"/>
</dbReference>
<keyword evidence="4" id="KW-1185">Reference proteome</keyword>
<keyword evidence="1" id="KW-0472">Membrane</keyword>
<dbReference type="PANTHER" id="PTHR14969:SF13">
    <property type="entry name" value="AT30094P"/>
    <property type="match status" value="1"/>
</dbReference>
<evidence type="ECO:0000313" key="3">
    <source>
        <dbReference type="EMBL" id="GAA2585110.1"/>
    </source>
</evidence>
<dbReference type="Gene3D" id="1.20.144.10">
    <property type="entry name" value="Phosphatidic acid phosphatase type 2/haloperoxidase"/>
    <property type="match status" value="1"/>
</dbReference>
<feature type="transmembrane region" description="Helical" evidence="1">
    <location>
        <begin position="60"/>
        <end position="83"/>
    </location>
</feature>
<dbReference type="SUPFAM" id="SSF48317">
    <property type="entry name" value="Acid phosphatase/Vanadium-dependent haloperoxidase"/>
    <property type="match status" value="1"/>
</dbReference>
<dbReference type="RefSeq" id="WP_344230001.1">
    <property type="nucleotide sequence ID" value="NZ_BAAARI010000016.1"/>
</dbReference>
<dbReference type="PANTHER" id="PTHR14969">
    <property type="entry name" value="SPHINGOSINE-1-PHOSPHATE PHOSPHOHYDROLASE"/>
    <property type="match status" value="1"/>
</dbReference>
<feature type="transmembrane region" description="Helical" evidence="1">
    <location>
        <begin position="12"/>
        <end position="31"/>
    </location>
</feature>
<sequence>MNQPSAAPRSILWVGGVLVAIGVAIGVWIALSGDAPFAIDTAWNDLLAASASPFLTQLSLFLNVAGGTLVGSLVVPVVGVTILMLARRPWSAATLVIAIAASALVVQILKNVFARGRPADMSVLSDFGSYPSGHVANAATVATMLVVLLPRVWTIIVAAAWVLLMAFSRTYLHAHWLTDAIGGIAVGGGVALVCVALLGRRLEPERR</sequence>
<comment type="caution">
    <text evidence="3">The sequence shown here is derived from an EMBL/GenBank/DDBJ whole genome shotgun (WGS) entry which is preliminary data.</text>
</comment>
<evidence type="ECO:0000256" key="1">
    <source>
        <dbReference type="SAM" id="Phobius"/>
    </source>
</evidence>
<dbReference type="Pfam" id="PF01569">
    <property type="entry name" value="PAP2"/>
    <property type="match status" value="1"/>
</dbReference>